<dbReference type="OrthoDB" id="5917609at2759"/>
<dbReference type="GO" id="GO:0003682">
    <property type="term" value="F:chromatin binding"/>
    <property type="evidence" value="ECO:0007669"/>
    <property type="project" value="TreeGrafter"/>
</dbReference>
<dbReference type="AlphaFoldDB" id="A0A232EJV1"/>
<feature type="repeat" description="MBT" evidence="5">
    <location>
        <begin position="441"/>
        <end position="540"/>
    </location>
</feature>
<dbReference type="GO" id="GO:0005634">
    <property type="term" value="C:nucleus"/>
    <property type="evidence" value="ECO:0007669"/>
    <property type="project" value="UniProtKB-SubCell"/>
</dbReference>
<evidence type="ECO:0000259" key="7">
    <source>
        <dbReference type="Pfam" id="PF12140"/>
    </source>
</evidence>
<dbReference type="Gene3D" id="3.90.1150.190">
    <property type="entry name" value="SLED domain"/>
    <property type="match status" value="1"/>
</dbReference>
<protein>
    <recommendedName>
        <fullName evidence="7">SLED domain-containing protein</fullName>
    </recommendedName>
</protein>
<feature type="domain" description="SLED" evidence="7">
    <location>
        <begin position="576"/>
        <end position="690"/>
    </location>
</feature>
<feature type="compositionally biased region" description="Basic and acidic residues" evidence="6">
    <location>
        <begin position="817"/>
        <end position="832"/>
    </location>
</feature>
<feature type="compositionally biased region" description="Basic and acidic residues" evidence="6">
    <location>
        <begin position="748"/>
        <end position="757"/>
    </location>
</feature>
<dbReference type="STRING" id="543379.A0A232EJV1"/>
<feature type="compositionally biased region" description="Basic residues" evidence="6">
    <location>
        <begin position="736"/>
        <end position="747"/>
    </location>
</feature>
<dbReference type="CDD" id="cd20095">
    <property type="entry name" value="MBT_SFMBT_rpt3"/>
    <property type="match status" value="1"/>
</dbReference>
<feature type="repeat" description="MBT" evidence="5">
    <location>
        <begin position="197"/>
        <end position="298"/>
    </location>
</feature>
<dbReference type="GO" id="GO:0042393">
    <property type="term" value="F:histone binding"/>
    <property type="evidence" value="ECO:0007669"/>
    <property type="project" value="TreeGrafter"/>
</dbReference>
<dbReference type="Gene3D" id="2.30.30.140">
    <property type="match status" value="4"/>
</dbReference>
<dbReference type="PROSITE" id="PS51079">
    <property type="entry name" value="MBT"/>
    <property type="match status" value="4"/>
</dbReference>
<feature type="region of interest" description="Disordered" evidence="6">
    <location>
        <begin position="802"/>
        <end position="892"/>
    </location>
</feature>
<dbReference type="InterPro" id="IPR013761">
    <property type="entry name" value="SAM/pointed_sf"/>
</dbReference>
<dbReference type="InterPro" id="IPR004092">
    <property type="entry name" value="Mbt"/>
</dbReference>
<dbReference type="PANTHER" id="PTHR12247:SF132">
    <property type="entry name" value="POLYCOMB PROTEIN SCM"/>
    <property type="match status" value="1"/>
</dbReference>
<evidence type="ECO:0000313" key="9">
    <source>
        <dbReference type="Proteomes" id="UP000215335"/>
    </source>
</evidence>
<evidence type="ECO:0000256" key="5">
    <source>
        <dbReference type="PROSITE-ProRule" id="PRU00459"/>
    </source>
</evidence>
<dbReference type="SUPFAM" id="SSF47769">
    <property type="entry name" value="SAM/Pointed domain"/>
    <property type="match status" value="1"/>
</dbReference>
<dbReference type="PANTHER" id="PTHR12247">
    <property type="entry name" value="POLYCOMB GROUP PROTEIN"/>
    <property type="match status" value="1"/>
</dbReference>
<dbReference type="CDD" id="cd20096">
    <property type="entry name" value="MBT_SFMBT_rpt4"/>
    <property type="match status" value="1"/>
</dbReference>
<evidence type="ECO:0000256" key="6">
    <source>
        <dbReference type="SAM" id="MobiDB-lite"/>
    </source>
</evidence>
<evidence type="ECO:0000256" key="2">
    <source>
        <dbReference type="ARBA" id="ARBA00022491"/>
    </source>
</evidence>
<feature type="region of interest" description="Disordered" evidence="6">
    <location>
        <begin position="734"/>
        <end position="762"/>
    </location>
</feature>
<sequence>MGRTALLTHAPSHFIRTQPEDSGLTASRGKEQRSKSRATYTRYKESVEQTKINKINAMEEEGTRTTQENEPTLVESSVVDGDGFFWQDYLDATETVEVPQIMFPHVEETLQNGIEIGMSLEVPIKKNDSKDGEEPVYWVASIVMACGPLLRLRYFGGDDRSLEFWFNLTKEAAHELGWSVKNDKRLEPPAIVLERSPDCSEKLQEFLTTTKSIPIEMLSGDGLSIVDRIKQGMKVEVSDVRHPYKLWVATIKESIGGRLLLEYDTPGSSAKNFWMFCTSEHLHQYGFVSKAESADWFLEPPSSIVDTHAYEEWKEVTENGPKDVKVPENLFSNFVEHPQHNFKLGEKLEAVSPSDRTKLCPATVVKVFDNTYFLVHIDVYSEKPVENCDEAYMQNTTDKNTWLCTAEHPYIFPVGWAKKQGFSVESPLNWVPSKEDANKEFDWEDYLKATKAVAADEKLFATRESAAEAGFECGMRLEAVDPQNEDAICAAHITKIIDNLLWLKLDNSSDDRREHIVHMHSLQIFPVGWCESNHYPLKPPKDYVEVCKKVQPAVAPVKKSSIIDIPLSEPRSSLWCPKIYFNYRCFTGPMISKGKLATLPKAVGPGPVILVMREVLSMIVSVGYRSARILKVLQCDTKPEPGYNLEVLKAKHKNNTYRASVAIITSGDMVAEFCKNICKKLMVCPNLFGPLHVPENECPDRCHNTSKNKFMTTTVGTGKRGKPKGYTSIMVQKPKPWGKRKRRRGRWANRDKERAEEFEQEEGMPFLSMDLTKHINDGLENMHEGKQTLSEIDVMIQKGFEKSDDTKQELPSSNVSDDSRSSFNDRKSKDSNIDSPGSSSGKMQSTKSSQNNTVTRSGKRERDWDTSVESEGSDADAEYIRMQKKQRRPKTRKLESNPLFWTVDDVFRYLRKTTDCKDLAYRVRQEEIDGLAFLLLNLPSLTEHMKLRMGSAMKLCRHVEQVKVTFFLKHINELEPEQYRVM</sequence>
<evidence type="ECO:0000313" key="8">
    <source>
        <dbReference type="EMBL" id="OXU18640.1"/>
    </source>
</evidence>
<name>A0A232EJV1_9HYME</name>
<feature type="region of interest" description="Disordered" evidence="6">
    <location>
        <begin position="1"/>
        <end position="38"/>
    </location>
</feature>
<keyword evidence="4" id="KW-0539">Nucleus</keyword>
<gene>
    <name evidence="8" type="ORF">TSAR_002840</name>
</gene>
<dbReference type="SMART" id="SM00561">
    <property type="entry name" value="MBT"/>
    <property type="match status" value="4"/>
</dbReference>
<keyword evidence="3" id="KW-0677">Repeat</keyword>
<evidence type="ECO:0000256" key="3">
    <source>
        <dbReference type="ARBA" id="ARBA00022737"/>
    </source>
</evidence>
<evidence type="ECO:0000256" key="4">
    <source>
        <dbReference type="ARBA" id="ARBA00023242"/>
    </source>
</evidence>
<evidence type="ECO:0000256" key="1">
    <source>
        <dbReference type="ARBA" id="ARBA00004123"/>
    </source>
</evidence>
<dbReference type="InterPro" id="IPR050548">
    <property type="entry name" value="PcG_chromatin_remod_factors"/>
</dbReference>
<feature type="repeat" description="MBT" evidence="5">
    <location>
        <begin position="311"/>
        <end position="427"/>
    </location>
</feature>
<dbReference type="Gene3D" id="1.10.150.50">
    <property type="entry name" value="Transcription Factor, Ets-1"/>
    <property type="match status" value="1"/>
</dbReference>
<comment type="caution">
    <text evidence="8">The sequence shown here is derived from an EMBL/GenBank/DDBJ whole genome shotgun (WGS) entry which is preliminary data.</text>
</comment>
<feature type="compositionally biased region" description="Acidic residues" evidence="6">
    <location>
        <begin position="866"/>
        <end position="877"/>
    </location>
</feature>
<dbReference type="Proteomes" id="UP000215335">
    <property type="component" value="Unassembled WGS sequence"/>
</dbReference>
<dbReference type="GO" id="GO:0045892">
    <property type="term" value="P:negative regulation of DNA-templated transcription"/>
    <property type="evidence" value="ECO:0007669"/>
    <property type="project" value="TreeGrafter"/>
</dbReference>
<feature type="compositionally biased region" description="Basic residues" evidence="6">
    <location>
        <begin position="882"/>
        <end position="891"/>
    </location>
</feature>
<keyword evidence="2" id="KW-0678">Repressor</keyword>
<feature type="repeat" description="MBT" evidence="5">
    <location>
        <begin position="84"/>
        <end position="189"/>
    </location>
</feature>
<dbReference type="SUPFAM" id="SSF63748">
    <property type="entry name" value="Tudor/PWWP/MBT"/>
    <property type="match status" value="4"/>
</dbReference>
<proteinExistence type="predicted"/>
<keyword evidence="9" id="KW-1185">Reference proteome</keyword>
<dbReference type="EMBL" id="NNAY01003929">
    <property type="protein sequence ID" value="OXU18640.1"/>
    <property type="molecule type" value="Genomic_DNA"/>
</dbReference>
<accession>A0A232EJV1</accession>
<reference evidence="8 9" key="1">
    <citation type="journal article" date="2017" name="Curr. Biol.">
        <title>The Evolution of Venom by Co-option of Single-Copy Genes.</title>
        <authorList>
            <person name="Martinson E.O."/>
            <person name="Mrinalini"/>
            <person name="Kelkar Y.D."/>
            <person name="Chang C.H."/>
            <person name="Werren J.H."/>
        </authorList>
    </citation>
    <scope>NUCLEOTIDE SEQUENCE [LARGE SCALE GENOMIC DNA]</scope>
    <source>
        <strain evidence="8 9">Alberta</strain>
        <tissue evidence="8">Whole body</tissue>
    </source>
</reference>
<dbReference type="Pfam" id="PF12140">
    <property type="entry name" value="SLED"/>
    <property type="match status" value="1"/>
</dbReference>
<feature type="compositionally biased region" description="Low complexity" evidence="6">
    <location>
        <begin position="837"/>
        <end position="850"/>
    </location>
</feature>
<comment type="subcellular location">
    <subcellularLocation>
        <location evidence="1">Nucleus</location>
    </subcellularLocation>
</comment>
<dbReference type="InterPro" id="IPR021987">
    <property type="entry name" value="SLED"/>
</dbReference>
<dbReference type="CDD" id="cd20094">
    <property type="entry name" value="MBT_SFMBT_rpt2"/>
    <property type="match status" value="1"/>
</dbReference>
<dbReference type="InterPro" id="IPR038348">
    <property type="entry name" value="SLED_sf"/>
</dbReference>
<organism evidence="8 9">
    <name type="scientific">Trichomalopsis sarcophagae</name>
    <dbReference type="NCBI Taxonomy" id="543379"/>
    <lineage>
        <taxon>Eukaryota</taxon>
        <taxon>Metazoa</taxon>
        <taxon>Ecdysozoa</taxon>
        <taxon>Arthropoda</taxon>
        <taxon>Hexapoda</taxon>
        <taxon>Insecta</taxon>
        <taxon>Pterygota</taxon>
        <taxon>Neoptera</taxon>
        <taxon>Endopterygota</taxon>
        <taxon>Hymenoptera</taxon>
        <taxon>Apocrita</taxon>
        <taxon>Proctotrupomorpha</taxon>
        <taxon>Chalcidoidea</taxon>
        <taxon>Pteromalidae</taxon>
        <taxon>Pteromalinae</taxon>
        <taxon>Trichomalopsis</taxon>
    </lineage>
</organism>
<dbReference type="Pfam" id="PF02820">
    <property type="entry name" value="MBT"/>
    <property type="match status" value="4"/>
</dbReference>